<dbReference type="InterPro" id="IPR016166">
    <property type="entry name" value="FAD-bd_PCMH"/>
</dbReference>
<dbReference type="InterPro" id="IPR016164">
    <property type="entry name" value="FAD-linked_Oxase-like_C"/>
</dbReference>
<dbReference type="FunFam" id="3.30.465.10:FF:000053">
    <property type="entry name" value="D-lactate dehydrogenase (Cytochrome), putative"/>
    <property type="match status" value="1"/>
</dbReference>
<dbReference type="GO" id="GO:0005739">
    <property type="term" value="C:mitochondrion"/>
    <property type="evidence" value="ECO:0007669"/>
    <property type="project" value="TreeGrafter"/>
</dbReference>
<evidence type="ECO:0000256" key="5">
    <source>
        <dbReference type="ARBA" id="ARBA00023002"/>
    </source>
</evidence>
<dbReference type="FunFam" id="1.10.45.10:FF:000001">
    <property type="entry name" value="D-lactate dehydrogenase mitochondrial"/>
    <property type="match status" value="1"/>
</dbReference>
<dbReference type="Gene3D" id="3.30.70.2190">
    <property type="match status" value="1"/>
</dbReference>
<sequence>VRRSGFDSVRLKMILPTLLRTARRQNRALSTVQQSAGLRAFSTPARNPAHASWTEDDKAYFQQLLKPESVLTDVDDTETYTVDWLKKYKAQSNHQMVLKPKTTEQVSAILKYCNERNLPVVPQGGNTGLVGGSVPVYDEIVLSTSSMNSVISFDEVSGILVCEAGCILENLDNYVAKHGYMMPLDLGAKGTCQIGGNVATNAGGLRLLRYGSLHGTVLGIEAVLADGTVIDCLSTMRKDNTGYDLKQLFIGSEGTLGVVTKVSILTPPRSSSKNVALLACEDFASVQKAFVEAKKHLGEVLSAVEFMDRQSLDMVLSQQDWTKDPLETPSPYYVLIETSGSNANHDMEKLNEYLEGVMGSGVVVDGTVAQDEAQARKLFLIREDITVALAARGYVYKYDVSMPIEQYYKIAEETRERLAPTDAKVVCYGHIGDCNVHLNISTLKYDEQVFNALEPFVFEWTSKYRGSISAEHGIGTHKPEYLHMSKSDNAIKLMQQMKHMMDPKGILNPYKVLPEAK</sequence>
<proteinExistence type="inferred from homology"/>
<gene>
    <name evidence="7" type="ORF">F442_20978</name>
</gene>
<evidence type="ECO:0000259" key="6">
    <source>
        <dbReference type="PROSITE" id="PS51387"/>
    </source>
</evidence>
<evidence type="ECO:0000313" key="8">
    <source>
        <dbReference type="Proteomes" id="UP000018948"/>
    </source>
</evidence>
<reference evidence="7 8" key="1">
    <citation type="submission" date="2013-11" db="EMBL/GenBank/DDBJ databases">
        <title>The Genome Sequence of Phytophthora parasitica P10297.</title>
        <authorList>
            <consortium name="The Broad Institute Genomics Platform"/>
            <person name="Russ C."/>
            <person name="Tyler B."/>
            <person name="Panabieres F."/>
            <person name="Shan W."/>
            <person name="Tripathy S."/>
            <person name="Grunwald N."/>
            <person name="Machado M."/>
            <person name="Johnson C.S."/>
            <person name="Walker B."/>
            <person name="Young S.K."/>
            <person name="Zeng Q."/>
            <person name="Gargeya S."/>
            <person name="Fitzgerald M."/>
            <person name="Haas B."/>
            <person name="Abouelleil A."/>
            <person name="Allen A.W."/>
            <person name="Alvarado L."/>
            <person name="Arachchi H.M."/>
            <person name="Berlin A.M."/>
            <person name="Chapman S.B."/>
            <person name="Gainer-Dewar J."/>
            <person name="Goldberg J."/>
            <person name="Griggs A."/>
            <person name="Gujja S."/>
            <person name="Hansen M."/>
            <person name="Howarth C."/>
            <person name="Imamovic A."/>
            <person name="Ireland A."/>
            <person name="Larimer J."/>
            <person name="McCowan C."/>
            <person name="Murphy C."/>
            <person name="Pearson M."/>
            <person name="Poon T.W."/>
            <person name="Priest M."/>
            <person name="Roberts A."/>
            <person name="Saif S."/>
            <person name="Shea T."/>
            <person name="Sisk P."/>
            <person name="Sykes S."/>
            <person name="Wortman J."/>
            <person name="Nusbaum C."/>
            <person name="Birren B."/>
        </authorList>
    </citation>
    <scope>NUCLEOTIDE SEQUENCE [LARGE SCALE GENOMIC DNA]</scope>
    <source>
        <strain evidence="7 8">P10297</strain>
    </source>
</reference>
<dbReference type="Pfam" id="PF02913">
    <property type="entry name" value="FAD-oxidase_C"/>
    <property type="match status" value="1"/>
</dbReference>
<comment type="similarity">
    <text evidence="2">Belongs to the FAD-binding oxidoreductase/transferase type 4 family.</text>
</comment>
<evidence type="ECO:0000313" key="7">
    <source>
        <dbReference type="EMBL" id="ETP29978.1"/>
    </source>
</evidence>
<dbReference type="Gene3D" id="1.10.45.10">
    <property type="entry name" value="Vanillyl-alcohol Oxidase, Chain A, domain 4"/>
    <property type="match status" value="1"/>
</dbReference>
<dbReference type="InterPro" id="IPR016171">
    <property type="entry name" value="Vanillyl_alc_oxidase_C-sub2"/>
</dbReference>
<comment type="caution">
    <text evidence="7">The sequence shown here is derived from an EMBL/GenBank/DDBJ whole genome shotgun (WGS) entry which is preliminary data.</text>
</comment>
<name>W2Y5T0_PHYNI</name>
<dbReference type="FunFam" id="3.30.70.2740:FF:000002">
    <property type="entry name" value="D-2-hydroxyglutarate dehydrogenase mitochondrial"/>
    <property type="match status" value="1"/>
</dbReference>
<protein>
    <recommendedName>
        <fullName evidence="6">FAD-binding PCMH-type domain-containing protein</fullName>
    </recommendedName>
</protein>
<dbReference type="Gene3D" id="3.30.43.10">
    <property type="entry name" value="Uridine Diphospho-n-acetylenolpyruvylglucosamine Reductase, domain 2"/>
    <property type="match status" value="1"/>
</dbReference>
<dbReference type="InterPro" id="IPR051264">
    <property type="entry name" value="FAD-oxidored/transferase_4"/>
</dbReference>
<evidence type="ECO:0000256" key="2">
    <source>
        <dbReference type="ARBA" id="ARBA00008000"/>
    </source>
</evidence>
<dbReference type="SUPFAM" id="SSF55103">
    <property type="entry name" value="FAD-linked oxidases, C-terminal domain"/>
    <property type="match status" value="1"/>
</dbReference>
<feature type="domain" description="FAD-binding PCMH-type" evidence="6">
    <location>
        <begin position="90"/>
        <end position="269"/>
    </location>
</feature>
<dbReference type="InterPro" id="IPR006094">
    <property type="entry name" value="Oxid_FAD_bind_N"/>
</dbReference>
<evidence type="ECO:0000256" key="1">
    <source>
        <dbReference type="ARBA" id="ARBA00001974"/>
    </source>
</evidence>
<dbReference type="OrthoDB" id="5332616at2759"/>
<dbReference type="InterPro" id="IPR016169">
    <property type="entry name" value="FAD-bd_PCMH_sub2"/>
</dbReference>
<dbReference type="InterPro" id="IPR016167">
    <property type="entry name" value="FAD-bd_PCMH_sub1"/>
</dbReference>
<dbReference type="FunFam" id="3.30.70.2190:FF:000001">
    <property type="entry name" value="D-2-hydroxyglutarate dehydrogenase mitochondrial"/>
    <property type="match status" value="1"/>
</dbReference>
<dbReference type="Gene3D" id="3.30.70.2740">
    <property type="match status" value="1"/>
</dbReference>
<dbReference type="FunFam" id="3.30.43.10:FF:000016">
    <property type="entry name" value="D-2-hydroxyglutarate dehydrogenase, mitochondrial"/>
    <property type="match status" value="1"/>
</dbReference>
<keyword evidence="5" id="KW-0560">Oxidoreductase</keyword>
<dbReference type="PANTHER" id="PTHR43716:SF1">
    <property type="entry name" value="D-2-HYDROXYGLUTARATE DEHYDROGENASE, MITOCHONDRIAL"/>
    <property type="match status" value="1"/>
</dbReference>
<dbReference type="InterPro" id="IPR036318">
    <property type="entry name" value="FAD-bd_PCMH-like_sf"/>
</dbReference>
<dbReference type="Gene3D" id="3.30.465.10">
    <property type="match status" value="1"/>
</dbReference>
<dbReference type="InterPro" id="IPR004113">
    <property type="entry name" value="FAD-bd_oxidored_4_C"/>
</dbReference>
<dbReference type="PANTHER" id="PTHR43716">
    <property type="entry name" value="D-2-HYDROXYGLUTARATE DEHYDROGENASE, MITOCHONDRIAL"/>
    <property type="match status" value="1"/>
</dbReference>
<dbReference type="Pfam" id="PF01565">
    <property type="entry name" value="FAD_binding_4"/>
    <property type="match status" value="1"/>
</dbReference>
<evidence type="ECO:0000256" key="3">
    <source>
        <dbReference type="ARBA" id="ARBA00022630"/>
    </source>
</evidence>
<dbReference type="SUPFAM" id="SSF56176">
    <property type="entry name" value="FAD-binding/transporter-associated domain-like"/>
    <property type="match status" value="1"/>
</dbReference>
<feature type="non-terminal residue" evidence="7">
    <location>
        <position position="1"/>
    </location>
</feature>
<keyword evidence="4" id="KW-0274">FAD</keyword>
<evidence type="ECO:0000256" key="4">
    <source>
        <dbReference type="ARBA" id="ARBA00022827"/>
    </source>
</evidence>
<dbReference type="AlphaFoldDB" id="W2Y5T0"/>
<organism evidence="7 8">
    <name type="scientific">Phytophthora nicotianae P10297</name>
    <dbReference type="NCBI Taxonomy" id="1317064"/>
    <lineage>
        <taxon>Eukaryota</taxon>
        <taxon>Sar</taxon>
        <taxon>Stramenopiles</taxon>
        <taxon>Oomycota</taxon>
        <taxon>Peronosporomycetes</taxon>
        <taxon>Peronosporales</taxon>
        <taxon>Peronosporaceae</taxon>
        <taxon>Phytophthora</taxon>
    </lineage>
</organism>
<dbReference type="GO" id="GO:0071949">
    <property type="term" value="F:FAD binding"/>
    <property type="evidence" value="ECO:0007669"/>
    <property type="project" value="InterPro"/>
</dbReference>
<dbReference type="PROSITE" id="PS51387">
    <property type="entry name" value="FAD_PCMH"/>
    <property type="match status" value="1"/>
</dbReference>
<accession>W2Y5T0</accession>
<keyword evidence="3" id="KW-0285">Flavoprotein</keyword>
<dbReference type="GO" id="GO:0016491">
    <property type="term" value="F:oxidoreductase activity"/>
    <property type="evidence" value="ECO:0007669"/>
    <property type="project" value="UniProtKB-KW"/>
</dbReference>
<dbReference type="Proteomes" id="UP000018948">
    <property type="component" value="Unassembled WGS sequence"/>
</dbReference>
<comment type="cofactor">
    <cofactor evidence="1">
        <name>FAD</name>
        <dbReference type="ChEBI" id="CHEBI:57692"/>
    </cofactor>
</comment>
<dbReference type="EMBL" id="ANIY01004356">
    <property type="protein sequence ID" value="ETP29978.1"/>
    <property type="molecule type" value="Genomic_DNA"/>
</dbReference>